<sequence length="174" mass="19628">MAPQVLIDFDSVGERIVTAIKSSFDGISKTIVAQTSKQEKQEERALGVREQILTNAQVLWPIIDVTRRNCNNEPYNEPRTTPEMFVIVMGEGTTMSACVVRNGYDFREQPIDDARRRIFLRSIDTTSADKALEKLLEMTMVMLNKSWKGSLLTTGEQKVMSNHGHYYAPGKATL</sequence>
<evidence type="ECO:0000313" key="2">
    <source>
        <dbReference type="Proteomes" id="UP001310594"/>
    </source>
</evidence>
<dbReference type="EMBL" id="JAVRQU010000005">
    <property type="protein sequence ID" value="KAK5703097.1"/>
    <property type="molecule type" value="Genomic_DNA"/>
</dbReference>
<name>A0AAN7ZPH7_9PEZI</name>
<protein>
    <submittedName>
        <fullName evidence="1">Uncharacterized protein</fullName>
    </submittedName>
</protein>
<dbReference type="Proteomes" id="UP001310594">
    <property type="component" value="Unassembled WGS sequence"/>
</dbReference>
<organism evidence="1 2">
    <name type="scientific">Elasticomyces elasticus</name>
    <dbReference type="NCBI Taxonomy" id="574655"/>
    <lineage>
        <taxon>Eukaryota</taxon>
        <taxon>Fungi</taxon>
        <taxon>Dikarya</taxon>
        <taxon>Ascomycota</taxon>
        <taxon>Pezizomycotina</taxon>
        <taxon>Dothideomycetes</taxon>
        <taxon>Dothideomycetidae</taxon>
        <taxon>Mycosphaerellales</taxon>
        <taxon>Teratosphaeriaceae</taxon>
        <taxon>Elasticomyces</taxon>
    </lineage>
</organism>
<comment type="caution">
    <text evidence="1">The sequence shown here is derived from an EMBL/GenBank/DDBJ whole genome shotgun (WGS) entry which is preliminary data.</text>
</comment>
<evidence type="ECO:0000313" key="1">
    <source>
        <dbReference type="EMBL" id="KAK5703097.1"/>
    </source>
</evidence>
<dbReference type="AlphaFoldDB" id="A0AAN7ZPH7"/>
<proteinExistence type="predicted"/>
<reference evidence="1" key="1">
    <citation type="submission" date="2023-08" db="EMBL/GenBank/DDBJ databases">
        <title>Black Yeasts Isolated from many extreme environments.</title>
        <authorList>
            <person name="Coleine C."/>
            <person name="Stajich J.E."/>
            <person name="Selbmann L."/>
        </authorList>
    </citation>
    <scope>NUCLEOTIDE SEQUENCE</scope>
    <source>
        <strain evidence="1">CCFEE 5810</strain>
    </source>
</reference>
<gene>
    <name evidence="1" type="ORF">LTR97_004046</name>
</gene>
<accession>A0AAN7ZPH7</accession>